<feature type="domain" description="RZ-type" evidence="7">
    <location>
        <begin position="1"/>
        <end position="61"/>
    </location>
</feature>
<comment type="subcellular location">
    <subcellularLocation>
        <location evidence="1">Cytoplasm</location>
    </subcellularLocation>
</comment>
<dbReference type="PROSITE" id="PS51981">
    <property type="entry name" value="ZF_RZ"/>
    <property type="match status" value="1"/>
</dbReference>
<dbReference type="InterPro" id="IPR046439">
    <property type="entry name" value="ZF_RZ_dom"/>
</dbReference>
<dbReference type="GO" id="GO:0008270">
    <property type="term" value="F:zinc ion binding"/>
    <property type="evidence" value="ECO:0007669"/>
    <property type="project" value="UniProtKB-KW"/>
</dbReference>
<keyword evidence="2" id="KW-0963">Cytoplasm</keyword>
<reference evidence="8" key="1">
    <citation type="submission" date="2022-12" db="EMBL/GenBank/DDBJ databases">
        <title>Chromosome-level genome assembly of the bean flower thrips Megalurothrips usitatus.</title>
        <authorList>
            <person name="Ma L."/>
            <person name="Liu Q."/>
            <person name="Li H."/>
            <person name="Cai W."/>
        </authorList>
    </citation>
    <scope>NUCLEOTIDE SEQUENCE</scope>
    <source>
        <strain evidence="8">Cailab_2022a</strain>
    </source>
</reference>
<name>A0AAV7X7P3_9NEOP</name>
<sequence>MGMGKGHWFKCPNGHVYAIGDCGGATMESKCNECGAAIGGGSHRLRSDNRFAPEIDGATTTAYPGTAMNPN</sequence>
<proteinExistence type="predicted"/>
<gene>
    <name evidence="8" type="ORF">ONE63_003788</name>
</gene>
<evidence type="ECO:0000256" key="5">
    <source>
        <dbReference type="ARBA" id="ARBA00022833"/>
    </source>
</evidence>
<dbReference type="GO" id="GO:0005737">
    <property type="term" value="C:cytoplasm"/>
    <property type="evidence" value="ECO:0007669"/>
    <property type="project" value="UniProtKB-SubCell"/>
</dbReference>
<keyword evidence="4" id="KW-0863">Zinc-finger</keyword>
<evidence type="ECO:0000259" key="7">
    <source>
        <dbReference type="PROSITE" id="PS51981"/>
    </source>
</evidence>
<keyword evidence="9" id="KW-1185">Reference proteome</keyword>
<comment type="caution">
    <text evidence="8">The sequence shown here is derived from an EMBL/GenBank/DDBJ whole genome shotgun (WGS) entry which is preliminary data.</text>
</comment>
<evidence type="ECO:0000256" key="3">
    <source>
        <dbReference type="ARBA" id="ARBA00022723"/>
    </source>
</evidence>
<evidence type="ECO:0000313" key="9">
    <source>
        <dbReference type="Proteomes" id="UP001075354"/>
    </source>
</evidence>
<evidence type="ECO:0000256" key="1">
    <source>
        <dbReference type="ARBA" id="ARBA00004496"/>
    </source>
</evidence>
<keyword evidence="5" id="KW-0862">Zinc</keyword>
<evidence type="ECO:0000256" key="2">
    <source>
        <dbReference type="ARBA" id="ARBA00022490"/>
    </source>
</evidence>
<dbReference type="EMBL" id="JAPTSV010000014">
    <property type="protein sequence ID" value="KAJ1520684.1"/>
    <property type="molecule type" value="Genomic_DNA"/>
</dbReference>
<accession>A0AAV7X7P3</accession>
<organism evidence="8 9">
    <name type="scientific">Megalurothrips usitatus</name>
    <name type="common">bean blossom thrips</name>
    <dbReference type="NCBI Taxonomy" id="439358"/>
    <lineage>
        <taxon>Eukaryota</taxon>
        <taxon>Metazoa</taxon>
        <taxon>Ecdysozoa</taxon>
        <taxon>Arthropoda</taxon>
        <taxon>Hexapoda</taxon>
        <taxon>Insecta</taxon>
        <taxon>Pterygota</taxon>
        <taxon>Neoptera</taxon>
        <taxon>Paraneoptera</taxon>
        <taxon>Thysanoptera</taxon>
        <taxon>Terebrantia</taxon>
        <taxon>Thripoidea</taxon>
        <taxon>Thripidae</taxon>
        <taxon>Megalurothrips</taxon>
    </lineage>
</organism>
<evidence type="ECO:0000313" key="8">
    <source>
        <dbReference type="EMBL" id="KAJ1520684.1"/>
    </source>
</evidence>
<protein>
    <recommendedName>
        <fullName evidence="7">RZ-type domain-containing protein</fullName>
    </recommendedName>
</protein>
<keyword evidence="3" id="KW-0479">Metal-binding</keyword>
<keyword evidence="6" id="KW-0391">Immunity</keyword>
<dbReference type="GO" id="GO:0002376">
    <property type="term" value="P:immune system process"/>
    <property type="evidence" value="ECO:0007669"/>
    <property type="project" value="UniProtKB-KW"/>
</dbReference>
<evidence type="ECO:0000256" key="6">
    <source>
        <dbReference type="ARBA" id="ARBA00022859"/>
    </source>
</evidence>
<dbReference type="Pfam" id="PF20173">
    <property type="entry name" value="ZnF_RZ-type"/>
    <property type="match status" value="1"/>
</dbReference>
<dbReference type="AlphaFoldDB" id="A0AAV7X7P3"/>
<dbReference type="Proteomes" id="UP001075354">
    <property type="component" value="Chromosome 14"/>
</dbReference>
<evidence type="ECO:0000256" key="4">
    <source>
        <dbReference type="ARBA" id="ARBA00022771"/>
    </source>
</evidence>